<gene>
    <name evidence="7" type="ORF">FA014_11540</name>
</gene>
<dbReference type="Gene3D" id="3.30.1360.40">
    <property type="match status" value="1"/>
</dbReference>
<feature type="domain" description="Carboxyltransferase" evidence="6">
    <location>
        <begin position="302"/>
        <end position="566"/>
    </location>
</feature>
<accession>A0A7Z8JZ38</accession>
<evidence type="ECO:0000313" key="7">
    <source>
        <dbReference type="EMBL" id="TKR23369.1"/>
    </source>
</evidence>
<dbReference type="Gene3D" id="2.40.100.10">
    <property type="entry name" value="Cyclophilin-like"/>
    <property type="match status" value="2"/>
</dbReference>
<dbReference type="AlphaFoldDB" id="A0A7Z8JZ38"/>
<dbReference type="SUPFAM" id="SSF50891">
    <property type="entry name" value="Cyclophilin-like"/>
    <property type="match status" value="2"/>
</dbReference>
<proteinExistence type="predicted"/>
<organism evidence="7 8">
    <name type="scientific">Cellulomonas hominis</name>
    <dbReference type="NCBI Taxonomy" id="156981"/>
    <lineage>
        <taxon>Bacteria</taxon>
        <taxon>Bacillati</taxon>
        <taxon>Actinomycetota</taxon>
        <taxon>Actinomycetes</taxon>
        <taxon>Micrococcales</taxon>
        <taxon>Cellulomonadaceae</taxon>
        <taxon>Cellulomonas</taxon>
    </lineage>
</organism>
<dbReference type="Pfam" id="PF02682">
    <property type="entry name" value="CT_C_D"/>
    <property type="match status" value="1"/>
</dbReference>
<keyword evidence="2" id="KW-0378">Hydrolase</keyword>
<evidence type="ECO:0000256" key="3">
    <source>
        <dbReference type="ARBA" id="ARBA00022840"/>
    </source>
</evidence>
<dbReference type="EMBL" id="SZYE01000087">
    <property type="protein sequence ID" value="TKR23369.1"/>
    <property type="molecule type" value="Genomic_DNA"/>
</dbReference>
<evidence type="ECO:0000259" key="5">
    <source>
        <dbReference type="SMART" id="SM00796"/>
    </source>
</evidence>
<evidence type="ECO:0000256" key="4">
    <source>
        <dbReference type="SAM" id="MobiDB-lite"/>
    </source>
</evidence>
<keyword evidence="1" id="KW-0547">Nucleotide-binding</keyword>
<keyword evidence="7" id="KW-0456">Lyase</keyword>
<dbReference type="InterPro" id="IPR052708">
    <property type="entry name" value="PxpC"/>
</dbReference>
<keyword evidence="3" id="KW-0067">ATP-binding</keyword>
<dbReference type="Pfam" id="PF02626">
    <property type="entry name" value="CT_A_B"/>
    <property type="match status" value="1"/>
</dbReference>
<protein>
    <submittedName>
        <fullName evidence="7">5-oxoprolinase/urea amidolyase family protein</fullName>
    </submittedName>
</protein>
<reference evidence="7 8" key="1">
    <citation type="submission" date="2019-05" db="EMBL/GenBank/DDBJ databases">
        <title>Genome sequence of Cellulomonas hominis strain CS1.</title>
        <authorList>
            <person name="Belmont J."/>
            <person name="Maclea K.S."/>
        </authorList>
    </citation>
    <scope>NUCLEOTIDE SEQUENCE [LARGE SCALE GENOMIC DNA]</scope>
    <source>
        <strain evidence="7 8">CS1</strain>
    </source>
</reference>
<dbReference type="SMART" id="SM00796">
    <property type="entry name" value="AHS1"/>
    <property type="match status" value="1"/>
</dbReference>
<dbReference type="GO" id="GO:0005524">
    <property type="term" value="F:ATP binding"/>
    <property type="evidence" value="ECO:0007669"/>
    <property type="project" value="UniProtKB-KW"/>
</dbReference>
<dbReference type="RefSeq" id="WP_154729829.1">
    <property type="nucleotide sequence ID" value="NZ_SZYE01000087.1"/>
</dbReference>
<dbReference type="NCBIfam" id="TIGR00724">
    <property type="entry name" value="urea_amlyse_rel"/>
    <property type="match status" value="1"/>
</dbReference>
<dbReference type="InterPro" id="IPR029000">
    <property type="entry name" value="Cyclophilin-like_dom_sf"/>
</dbReference>
<feature type="region of interest" description="Disordered" evidence="4">
    <location>
        <begin position="223"/>
        <end position="275"/>
    </location>
</feature>
<dbReference type="SMART" id="SM00797">
    <property type="entry name" value="AHS2"/>
    <property type="match status" value="1"/>
</dbReference>
<dbReference type="PANTHER" id="PTHR43309">
    <property type="entry name" value="5-OXOPROLINASE SUBUNIT C"/>
    <property type="match status" value="1"/>
</dbReference>
<feature type="compositionally biased region" description="Basic and acidic residues" evidence="4">
    <location>
        <begin position="262"/>
        <end position="275"/>
    </location>
</feature>
<dbReference type="GO" id="GO:0016787">
    <property type="term" value="F:hydrolase activity"/>
    <property type="evidence" value="ECO:0007669"/>
    <property type="project" value="UniProtKB-KW"/>
</dbReference>
<feature type="domain" description="Carboxyltransferase" evidence="5">
    <location>
        <begin position="9"/>
        <end position="213"/>
    </location>
</feature>
<dbReference type="InterPro" id="IPR003833">
    <property type="entry name" value="CT_C_D"/>
</dbReference>
<evidence type="ECO:0000256" key="2">
    <source>
        <dbReference type="ARBA" id="ARBA00022801"/>
    </source>
</evidence>
<dbReference type="OrthoDB" id="9768696at2"/>
<dbReference type="SUPFAM" id="SSF160467">
    <property type="entry name" value="PH0987 N-terminal domain-like"/>
    <property type="match status" value="1"/>
</dbReference>
<comment type="caution">
    <text evidence="7">The sequence shown here is derived from an EMBL/GenBank/DDBJ whole genome shotgun (WGS) entry which is preliminary data.</text>
</comment>
<sequence>MTAPTADGVRVVPYGVDALLTDLPDLVAVRALDDTLRVDPPPGAVDVVPAARTVLVRFATPGDARAAADGLTEAAGAAVATARAGRPAAAPDRRATDGAADVVLPVRYDGADLAEVARATGLTEDEVVRRHAERTYTVAFGGFMPGFAYLTGLDPALRVPRRATPRERVPAGAVAIAGEFAAVYPAATPGGWMLLGTCDVPLFDVDRDPPALLRPGARVRFAPGAERMTAETGPGASVPGPRPGPLGPGARAETGVRTAPRTRADDPRADDPRADDPHAVVEVLAPGPLTLVQDRGRPGLAAVGVGRSGAADAGALRLANRLVGNAPGAAGLEVLLGGLVLRFPAGGVVALAGAEVPADVDGVPIAPHAATRVPPGGVLRTGTATRGLRLYLAVRGGLDVPPVLGSRAADRLAGLGPAAPGAGDVLPVGAEVVDAAQPWADPPRDWPDTAVLRVTPGPRADWFAPGAFDRLLGARYAVTPASDRVALRLDGPPVGRADRGELPSEPLVPGAVQVPPDGRPVVFGADHPVTGGYPVLAVVEPRSRDLAAQLRPGDPVAFAALDQPATTR</sequence>
<evidence type="ECO:0000259" key="6">
    <source>
        <dbReference type="SMART" id="SM00797"/>
    </source>
</evidence>
<dbReference type="Proteomes" id="UP000308121">
    <property type="component" value="Unassembled WGS sequence"/>
</dbReference>
<evidence type="ECO:0000313" key="8">
    <source>
        <dbReference type="Proteomes" id="UP000308121"/>
    </source>
</evidence>
<name>A0A7Z8JZ38_9CELL</name>
<dbReference type="GO" id="GO:0016829">
    <property type="term" value="F:lyase activity"/>
    <property type="evidence" value="ECO:0007669"/>
    <property type="project" value="UniProtKB-KW"/>
</dbReference>
<evidence type="ECO:0000256" key="1">
    <source>
        <dbReference type="ARBA" id="ARBA00022741"/>
    </source>
</evidence>
<dbReference type="InterPro" id="IPR003778">
    <property type="entry name" value="CT_A_B"/>
</dbReference>
<dbReference type="PANTHER" id="PTHR43309:SF3">
    <property type="entry name" value="5-OXOPROLINASE SUBUNIT C"/>
    <property type="match status" value="1"/>
</dbReference>